<dbReference type="RefSeq" id="WP_320384179.1">
    <property type="nucleotide sequence ID" value="NZ_JAROCA020000001.1"/>
</dbReference>
<keyword evidence="2" id="KW-1185">Reference proteome</keyword>
<dbReference type="Proteomes" id="UP001228376">
    <property type="component" value="Unassembled WGS sequence"/>
</dbReference>
<evidence type="ECO:0000313" key="2">
    <source>
        <dbReference type="Proteomes" id="UP001228376"/>
    </source>
</evidence>
<gene>
    <name evidence="1" type="ORF">P5G51_002050</name>
</gene>
<name>A0ABU5CDE1_9BACI</name>
<dbReference type="EMBL" id="JAROCA020000001">
    <property type="protein sequence ID" value="MDY0404359.1"/>
    <property type="molecule type" value="Genomic_DNA"/>
</dbReference>
<reference evidence="1 2" key="1">
    <citation type="submission" date="2023-10" db="EMBL/GenBank/DDBJ databases">
        <title>179-bfca-hs.</title>
        <authorList>
            <person name="Miliotis G."/>
            <person name="Sengupta P."/>
            <person name="Hameed A."/>
            <person name="Chuvochina M."/>
            <person name="Mcdonagh F."/>
            <person name="Simpson A.C."/>
            <person name="Singh N.K."/>
            <person name="Rekha P.D."/>
            <person name="Raman K."/>
            <person name="Hugenholtz P."/>
            <person name="Venkateswaran K."/>
        </authorList>
    </citation>
    <scope>NUCLEOTIDE SEQUENCE [LARGE SCALE GENOMIC DNA]</scope>
    <source>
        <strain evidence="1 2">179-BFC-A-HS</strain>
    </source>
</reference>
<organism evidence="1 2">
    <name type="scientific">Tigheibacillus jepli</name>
    <dbReference type="NCBI Taxonomy" id="3035914"/>
    <lineage>
        <taxon>Bacteria</taxon>
        <taxon>Bacillati</taxon>
        <taxon>Bacillota</taxon>
        <taxon>Bacilli</taxon>
        <taxon>Bacillales</taxon>
        <taxon>Bacillaceae</taxon>
        <taxon>Tigheibacillus</taxon>
    </lineage>
</organism>
<accession>A0ABU5CDE1</accession>
<sequence length="44" mass="5058">MTAKSNISRKSQAKVKRVTTVPQFNSTKKLIEQNKKILRLVSEK</sequence>
<protein>
    <submittedName>
        <fullName evidence="1">Uncharacterized protein</fullName>
    </submittedName>
</protein>
<evidence type="ECO:0000313" key="1">
    <source>
        <dbReference type="EMBL" id="MDY0404359.1"/>
    </source>
</evidence>
<comment type="caution">
    <text evidence="1">The sequence shown here is derived from an EMBL/GenBank/DDBJ whole genome shotgun (WGS) entry which is preliminary data.</text>
</comment>
<proteinExistence type="predicted"/>